<dbReference type="InterPro" id="IPR013087">
    <property type="entry name" value="Znf_C2H2_type"/>
</dbReference>
<proteinExistence type="predicted"/>
<dbReference type="PROSITE" id="PS00028">
    <property type="entry name" value="ZINC_FINGER_C2H2_1"/>
    <property type="match status" value="3"/>
</dbReference>
<dbReference type="PANTHER" id="PTHR24379:SF121">
    <property type="entry name" value="C2H2-TYPE DOMAIN-CONTAINING PROTEIN"/>
    <property type="match status" value="1"/>
</dbReference>
<dbReference type="GO" id="GO:0008270">
    <property type="term" value="F:zinc ion binding"/>
    <property type="evidence" value="ECO:0007669"/>
    <property type="project" value="UniProtKB-KW"/>
</dbReference>
<keyword evidence="4" id="KW-0862">Zinc</keyword>
<evidence type="ECO:0000256" key="4">
    <source>
        <dbReference type="ARBA" id="ARBA00022833"/>
    </source>
</evidence>
<name>A0A6C0K5W6_9ZZZZ</name>
<sequence length="152" mass="18003">MVFEYKKNDIGQYVCQICGIVKDKQNTMHYHLQRHEGTLSYECKDCDKKFFQKYGLDNHIKLVHAKKEPILKCTFPSCTETFHKKEYLRVHIARNHVSEIIKPWILKKDDSKIYTCGCCKKECKSYPSILYHVMDHAKETTDINLRDKLVSI</sequence>
<feature type="domain" description="C2H2-type" evidence="5">
    <location>
        <begin position="71"/>
        <end position="101"/>
    </location>
</feature>
<organism evidence="6">
    <name type="scientific">viral metagenome</name>
    <dbReference type="NCBI Taxonomy" id="1070528"/>
    <lineage>
        <taxon>unclassified sequences</taxon>
        <taxon>metagenomes</taxon>
        <taxon>organismal metagenomes</taxon>
    </lineage>
</organism>
<evidence type="ECO:0000256" key="2">
    <source>
        <dbReference type="ARBA" id="ARBA00022737"/>
    </source>
</evidence>
<keyword evidence="1" id="KW-0479">Metal-binding</keyword>
<dbReference type="PANTHER" id="PTHR24379">
    <property type="entry name" value="KRAB AND ZINC FINGER DOMAIN-CONTAINING"/>
    <property type="match status" value="1"/>
</dbReference>
<evidence type="ECO:0000259" key="5">
    <source>
        <dbReference type="PROSITE" id="PS50157"/>
    </source>
</evidence>
<feature type="domain" description="C2H2-type" evidence="5">
    <location>
        <begin position="41"/>
        <end position="69"/>
    </location>
</feature>
<dbReference type="EMBL" id="MN740800">
    <property type="protein sequence ID" value="QHU12476.1"/>
    <property type="molecule type" value="Genomic_DNA"/>
</dbReference>
<dbReference type="InterPro" id="IPR036236">
    <property type="entry name" value="Znf_C2H2_sf"/>
</dbReference>
<accession>A0A6C0K5W6</accession>
<dbReference type="SUPFAM" id="SSF57667">
    <property type="entry name" value="beta-beta-alpha zinc fingers"/>
    <property type="match status" value="1"/>
</dbReference>
<keyword evidence="2" id="KW-0677">Repeat</keyword>
<dbReference type="SMART" id="SM00355">
    <property type="entry name" value="ZnF_C2H2"/>
    <property type="match status" value="4"/>
</dbReference>
<protein>
    <recommendedName>
        <fullName evidence="5">C2H2-type domain-containing protein</fullName>
    </recommendedName>
</protein>
<evidence type="ECO:0000256" key="3">
    <source>
        <dbReference type="ARBA" id="ARBA00022771"/>
    </source>
</evidence>
<evidence type="ECO:0000256" key="1">
    <source>
        <dbReference type="ARBA" id="ARBA00022723"/>
    </source>
</evidence>
<dbReference type="PROSITE" id="PS50157">
    <property type="entry name" value="ZINC_FINGER_C2H2_2"/>
    <property type="match status" value="2"/>
</dbReference>
<evidence type="ECO:0000313" key="6">
    <source>
        <dbReference type="EMBL" id="QHU12476.1"/>
    </source>
</evidence>
<keyword evidence="3" id="KW-0863">Zinc-finger</keyword>
<dbReference type="Gene3D" id="3.30.160.60">
    <property type="entry name" value="Classic Zinc Finger"/>
    <property type="match status" value="2"/>
</dbReference>
<reference evidence="6" key="1">
    <citation type="journal article" date="2020" name="Nature">
        <title>Giant virus diversity and host interactions through global metagenomics.</title>
        <authorList>
            <person name="Schulz F."/>
            <person name="Roux S."/>
            <person name="Paez-Espino D."/>
            <person name="Jungbluth S."/>
            <person name="Walsh D.A."/>
            <person name="Denef V.J."/>
            <person name="McMahon K.D."/>
            <person name="Konstantinidis K.T."/>
            <person name="Eloe-Fadrosh E.A."/>
            <person name="Kyrpides N.C."/>
            <person name="Woyke T."/>
        </authorList>
    </citation>
    <scope>NUCLEOTIDE SEQUENCE</scope>
    <source>
        <strain evidence="6">GVMAG-S-1101171-110</strain>
    </source>
</reference>
<dbReference type="AlphaFoldDB" id="A0A6C0K5W6"/>